<protein>
    <submittedName>
        <fullName evidence="3">WecB/TagA/CpsF family glycosyltransferase</fullName>
    </submittedName>
</protein>
<organism evidence="3 4">
    <name type="scientific">Novosphingobium piscinae</name>
    <dbReference type="NCBI Taxonomy" id="1507448"/>
    <lineage>
        <taxon>Bacteria</taxon>
        <taxon>Pseudomonadati</taxon>
        <taxon>Pseudomonadota</taxon>
        <taxon>Alphaproteobacteria</taxon>
        <taxon>Sphingomonadales</taxon>
        <taxon>Sphingomonadaceae</taxon>
        <taxon>Novosphingobium</taxon>
    </lineage>
</organism>
<dbReference type="PANTHER" id="PTHR34136">
    <property type="match status" value="1"/>
</dbReference>
<dbReference type="InterPro" id="IPR004629">
    <property type="entry name" value="WecG_TagA_CpsF"/>
</dbReference>
<evidence type="ECO:0000256" key="2">
    <source>
        <dbReference type="ARBA" id="ARBA00022679"/>
    </source>
</evidence>
<dbReference type="RefSeq" id="WP_185678030.1">
    <property type="nucleotide sequence ID" value="NZ_JACLAX010000002.1"/>
</dbReference>
<name>A0A7X1FW91_9SPHN</name>
<gene>
    <name evidence="3" type="ORF">H7F53_03195</name>
</gene>
<dbReference type="CDD" id="cd06533">
    <property type="entry name" value="Glyco_transf_WecG_TagA"/>
    <property type="match status" value="1"/>
</dbReference>
<accession>A0A7X1FW91</accession>
<dbReference type="Pfam" id="PF03808">
    <property type="entry name" value="Glyco_tran_WecG"/>
    <property type="match status" value="1"/>
</dbReference>
<sequence length="252" mass="28355">MTGLTEPARLPFLGLSFDDIDPAAAHQWILAHAGDRPFRFVVTPNVDHMVRLHRDADPALWEIYRGADLLLCDSRILAALARRSGIELPVVAGSDLTALLLGQPLPDGLRIALIGGDAGQRRWLEAAQPGIRIDQFEPPMQLRRKPEAQLATAEFIEAHQPDITLFTVGAPQSEIVAHLVKQRGMAGGVALCVGASLEFLTGEKRRAPRWMQQLSLEWAFRLGSEPRRLWRRYLVEGPAIFAIWWRWRRQRD</sequence>
<dbReference type="Proteomes" id="UP000551327">
    <property type="component" value="Unassembled WGS sequence"/>
</dbReference>
<dbReference type="AlphaFoldDB" id="A0A7X1FW91"/>
<evidence type="ECO:0000313" key="3">
    <source>
        <dbReference type="EMBL" id="MBC2668149.1"/>
    </source>
</evidence>
<evidence type="ECO:0000256" key="1">
    <source>
        <dbReference type="ARBA" id="ARBA00022676"/>
    </source>
</evidence>
<dbReference type="PANTHER" id="PTHR34136:SF1">
    <property type="entry name" value="UDP-N-ACETYL-D-MANNOSAMINURONIC ACID TRANSFERASE"/>
    <property type="match status" value="1"/>
</dbReference>
<reference evidence="3 4" key="1">
    <citation type="submission" date="2020-08" db="EMBL/GenBank/DDBJ databases">
        <title>The genome sequence of type strain Novosphingobium piscinae KCTC 42194.</title>
        <authorList>
            <person name="Liu Y."/>
        </authorList>
    </citation>
    <scope>NUCLEOTIDE SEQUENCE [LARGE SCALE GENOMIC DNA]</scope>
    <source>
        <strain evidence="3 4">KCTC 42194</strain>
    </source>
</reference>
<dbReference type="GO" id="GO:0016758">
    <property type="term" value="F:hexosyltransferase activity"/>
    <property type="evidence" value="ECO:0007669"/>
    <property type="project" value="TreeGrafter"/>
</dbReference>
<keyword evidence="1" id="KW-0328">Glycosyltransferase</keyword>
<keyword evidence="2 3" id="KW-0808">Transferase</keyword>
<evidence type="ECO:0000313" key="4">
    <source>
        <dbReference type="Proteomes" id="UP000551327"/>
    </source>
</evidence>
<dbReference type="EMBL" id="JACLAX010000002">
    <property type="protein sequence ID" value="MBC2668149.1"/>
    <property type="molecule type" value="Genomic_DNA"/>
</dbReference>
<proteinExistence type="predicted"/>
<keyword evidence="4" id="KW-1185">Reference proteome</keyword>
<comment type="caution">
    <text evidence="3">The sequence shown here is derived from an EMBL/GenBank/DDBJ whole genome shotgun (WGS) entry which is preliminary data.</text>
</comment>
<dbReference type="NCBIfam" id="TIGR00696">
    <property type="entry name" value="wecG_tagA_cpsF"/>
    <property type="match status" value="1"/>
</dbReference>